<dbReference type="Pfam" id="PF10551">
    <property type="entry name" value="MULE"/>
    <property type="match status" value="1"/>
</dbReference>
<dbReference type="PANTHER" id="PTHR31973">
    <property type="entry name" value="POLYPROTEIN, PUTATIVE-RELATED"/>
    <property type="match status" value="1"/>
</dbReference>
<accession>A0A8T1XQB0</accession>
<evidence type="ECO:0000256" key="2">
    <source>
        <dbReference type="ARBA" id="ARBA00022771"/>
    </source>
</evidence>
<feature type="region of interest" description="Disordered" evidence="5">
    <location>
        <begin position="159"/>
        <end position="215"/>
    </location>
</feature>
<evidence type="ECO:0000256" key="1">
    <source>
        <dbReference type="ARBA" id="ARBA00022723"/>
    </source>
</evidence>
<dbReference type="Pfam" id="PF04434">
    <property type="entry name" value="SWIM"/>
    <property type="match status" value="1"/>
</dbReference>
<dbReference type="AlphaFoldDB" id="A0A8T1XQB0"/>
<dbReference type="InterPro" id="IPR018289">
    <property type="entry name" value="MULE_transposase_dom"/>
</dbReference>
<evidence type="ECO:0000256" key="4">
    <source>
        <dbReference type="PROSITE-ProRule" id="PRU00325"/>
    </source>
</evidence>
<name>A0A8T1XQB0_ARASU</name>
<feature type="compositionally biased region" description="Polar residues" evidence="5">
    <location>
        <begin position="171"/>
        <end position="180"/>
    </location>
</feature>
<organism evidence="7 8">
    <name type="scientific">Arabidopsis suecica</name>
    <name type="common">Swedish thale-cress</name>
    <name type="synonym">Cardaminopsis suecica</name>
    <dbReference type="NCBI Taxonomy" id="45249"/>
    <lineage>
        <taxon>Eukaryota</taxon>
        <taxon>Viridiplantae</taxon>
        <taxon>Streptophyta</taxon>
        <taxon>Embryophyta</taxon>
        <taxon>Tracheophyta</taxon>
        <taxon>Spermatophyta</taxon>
        <taxon>Magnoliopsida</taxon>
        <taxon>eudicotyledons</taxon>
        <taxon>Gunneridae</taxon>
        <taxon>Pentapetalae</taxon>
        <taxon>rosids</taxon>
        <taxon>malvids</taxon>
        <taxon>Brassicales</taxon>
        <taxon>Brassicaceae</taxon>
        <taxon>Camelineae</taxon>
        <taxon>Arabidopsis</taxon>
    </lineage>
</organism>
<proteinExistence type="predicted"/>
<keyword evidence="8" id="KW-1185">Reference proteome</keyword>
<dbReference type="InterPro" id="IPR007527">
    <property type="entry name" value="Znf_SWIM"/>
</dbReference>
<dbReference type="InterPro" id="IPR004332">
    <property type="entry name" value="Transposase_MuDR"/>
</dbReference>
<feature type="domain" description="SWIM-type" evidence="6">
    <location>
        <begin position="698"/>
        <end position="730"/>
    </location>
</feature>
<gene>
    <name evidence="7" type="ORF">ISN44_As13g008230</name>
</gene>
<evidence type="ECO:0000313" key="7">
    <source>
        <dbReference type="EMBL" id="KAG7536899.1"/>
    </source>
</evidence>
<evidence type="ECO:0000259" key="6">
    <source>
        <dbReference type="PROSITE" id="PS50966"/>
    </source>
</evidence>
<dbReference type="PANTHER" id="PTHR31973:SF195">
    <property type="entry name" value="MUDR FAMILY TRANSPOSASE"/>
    <property type="match status" value="1"/>
</dbReference>
<dbReference type="InterPro" id="IPR006564">
    <property type="entry name" value="Znf_PMZ"/>
</dbReference>
<reference evidence="7 8" key="1">
    <citation type="submission" date="2020-12" db="EMBL/GenBank/DDBJ databases">
        <title>Concerted genomic and epigenomic changes stabilize Arabidopsis allopolyploids.</title>
        <authorList>
            <person name="Chen Z."/>
        </authorList>
    </citation>
    <scope>NUCLEOTIDE SEQUENCE [LARGE SCALE GENOMIC DNA]</scope>
    <source>
        <strain evidence="7">As9502</strain>
        <tissue evidence="7">Leaf</tissue>
    </source>
</reference>
<comment type="caution">
    <text evidence="7">The sequence shown here is derived from an EMBL/GenBank/DDBJ whole genome shotgun (WGS) entry which is preliminary data.</text>
</comment>
<protein>
    <submittedName>
        <fullName evidence="7">MULE transposase domain</fullName>
    </submittedName>
</protein>
<dbReference type="Proteomes" id="UP000694251">
    <property type="component" value="Chromosome 13"/>
</dbReference>
<dbReference type="GO" id="GO:0008270">
    <property type="term" value="F:zinc ion binding"/>
    <property type="evidence" value="ECO:0007669"/>
    <property type="project" value="UniProtKB-KW"/>
</dbReference>
<evidence type="ECO:0000313" key="8">
    <source>
        <dbReference type="Proteomes" id="UP000694251"/>
    </source>
</evidence>
<sequence>MVEIYSVCGKWKQNEKLQWVFLVDTGKGGSLCEVDEHISYTGLVESVIEDFRLQCLVKDISLCYELPPRMKLMLEDSLPIHIRNDRQVCTFIKKKQGDPEIIRLCVTELHRSTGSDISVSVPPSDTYSTAEKGQGNYSLFLPPARDSAVIAIGISHSTAAHENQKEPHPSVGTSFTSAAHENQKEPHPSVGTSSIPAAHENQKEPHPSVGTSSFSLPYSDTCSTAEKERGNKSLDLIPAPDRSPIPIGGVHSTRGPDDIYVNKYFMNKAELMQKMRTWALEYKFEFRSRWSNKDRVVLVCVDDKCTWRMRAIRVVSSDFFVVKKYCHEHTCDTTHRNANHRQATAKLLGTFYCSHYGEKKEGLRPKQLMELVRRDHGVHLPYKKAWRTKEEAQILVRGTPEDSYFNLVKWLFMAKEKNPGTVAYLEMDPKGKFKYVFIAFGPSIRGFALMRRVVAVDGTFLKGKFKGTLLAATAQDGDYHLYPIAFAIVDSENEASWSWFFRCLLSIIPDAADLVFVSDRAPTIAKALSDLYPLSHHGIYTYHLGNNIKTKFGSQSFLPLVEAAAKAYTYQAFAEVFNDIQISNSNLAAYLEEADLRKWARCFAPSHRYNIMTTNIAESLNSMLKEPRELPVLSLLETIRLTLTTWFHERREKTAKHNKRLTPNVTKEMVLRFREAMTLDVSQVDQFEFEVKDKHNKFVVHLRNKNCTCCVFDIDKIPCIHAIAASKRTNIDENKLADDFYLTDTWAKAYAESIHPSGDAKNWVLPDSITGVFCAPPETRVSSGRPPKKRFRSAGEFGVPGSKSQRHKCGRCGKEGHNKITCRSKI</sequence>
<keyword evidence="2 4" id="KW-0863">Zinc-finger</keyword>
<evidence type="ECO:0000256" key="5">
    <source>
        <dbReference type="SAM" id="MobiDB-lite"/>
    </source>
</evidence>
<dbReference type="SMART" id="SM00575">
    <property type="entry name" value="ZnF_PMZ"/>
    <property type="match status" value="1"/>
</dbReference>
<dbReference type="EMBL" id="JAEFBJ010000013">
    <property type="protein sequence ID" value="KAG7536899.1"/>
    <property type="molecule type" value="Genomic_DNA"/>
</dbReference>
<keyword evidence="1" id="KW-0479">Metal-binding</keyword>
<evidence type="ECO:0000256" key="3">
    <source>
        <dbReference type="ARBA" id="ARBA00022833"/>
    </source>
</evidence>
<dbReference type="PROSITE" id="PS50966">
    <property type="entry name" value="ZF_SWIM"/>
    <property type="match status" value="1"/>
</dbReference>
<dbReference type="Pfam" id="PF03108">
    <property type="entry name" value="DBD_Tnp_Mut"/>
    <property type="match status" value="1"/>
</dbReference>
<dbReference type="OrthoDB" id="1103520at2759"/>
<keyword evidence="3" id="KW-0862">Zinc</keyword>
<feature type="region of interest" description="Disordered" evidence="5">
    <location>
        <begin position="779"/>
        <end position="802"/>
    </location>
</feature>